<feature type="signal peptide" evidence="1">
    <location>
        <begin position="1"/>
        <end position="20"/>
    </location>
</feature>
<reference evidence="2" key="1">
    <citation type="submission" date="2020-02" db="EMBL/GenBank/DDBJ databases">
        <authorList>
            <person name="Meier V. D."/>
        </authorList>
    </citation>
    <scope>NUCLEOTIDE SEQUENCE</scope>
    <source>
        <strain evidence="2">AVDCRST_MAG68</strain>
    </source>
</reference>
<evidence type="ECO:0000256" key="1">
    <source>
        <dbReference type="SAM" id="SignalP"/>
    </source>
</evidence>
<gene>
    <name evidence="2" type="ORF">AVDCRST_MAG68-2781</name>
</gene>
<dbReference type="EMBL" id="CADCTW010000089">
    <property type="protein sequence ID" value="CAA9318176.1"/>
    <property type="molecule type" value="Genomic_DNA"/>
</dbReference>
<keyword evidence="1" id="KW-0732">Signal</keyword>
<feature type="chain" id="PRO_5027114642" description="Lipocalin-like domain-containing protein" evidence="1">
    <location>
        <begin position="21"/>
        <end position="170"/>
    </location>
</feature>
<organism evidence="2">
    <name type="scientific">uncultured Gemmatimonadota bacterium</name>
    <dbReference type="NCBI Taxonomy" id="203437"/>
    <lineage>
        <taxon>Bacteria</taxon>
        <taxon>Pseudomonadati</taxon>
        <taxon>Gemmatimonadota</taxon>
        <taxon>environmental samples</taxon>
    </lineage>
</organism>
<accession>A0A6J4L3A7</accession>
<sequence>MKLSSFSARGLLVLALTLVAACGDSTGTDTSVGGEYTLVAGIVSSLDNGQTTRKTVPVVLYEGQATAQSGAVFDIRFELLGSRMTLVESGSTYQFSGTYRITETRGRFPPDTETFTASGSYSLDGSTLTLTPSGSSEVDINPDATLFRGKLSMDVADPFFGIESLYEFRK</sequence>
<dbReference type="PROSITE" id="PS51257">
    <property type="entry name" value="PROKAR_LIPOPROTEIN"/>
    <property type="match status" value="1"/>
</dbReference>
<dbReference type="AlphaFoldDB" id="A0A6J4L3A7"/>
<evidence type="ECO:0008006" key="3">
    <source>
        <dbReference type="Google" id="ProtNLM"/>
    </source>
</evidence>
<proteinExistence type="predicted"/>
<protein>
    <recommendedName>
        <fullName evidence="3">Lipocalin-like domain-containing protein</fullName>
    </recommendedName>
</protein>
<evidence type="ECO:0000313" key="2">
    <source>
        <dbReference type="EMBL" id="CAA9318176.1"/>
    </source>
</evidence>
<name>A0A6J4L3A7_9BACT</name>